<name>A0ABQ7H008_DUNSA</name>
<feature type="compositionally biased region" description="Low complexity" evidence="1">
    <location>
        <begin position="133"/>
        <end position="149"/>
    </location>
</feature>
<feature type="compositionally biased region" description="Polar residues" evidence="1">
    <location>
        <begin position="100"/>
        <end position="115"/>
    </location>
</feature>
<comment type="caution">
    <text evidence="2">The sequence shown here is derived from an EMBL/GenBank/DDBJ whole genome shotgun (WGS) entry which is preliminary data.</text>
</comment>
<reference evidence="2" key="1">
    <citation type="submission" date="2017-08" db="EMBL/GenBank/DDBJ databases">
        <authorList>
            <person name="Polle J.E."/>
            <person name="Barry K."/>
            <person name="Cushman J."/>
            <person name="Schmutz J."/>
            <person name="Tran D."/>
            <person name="Hathwaick L.T."/>
            <person name="Yim W.C."/>
            <person name="Jenkins J."/>
            <person name="Mckie-Krisberg Z.M."/>
            <person name="Prochnik S."/>
            <person name="Lindquist E."/>
            <person name="Dockter R.B."/>
            <person name="Adam C."/>
            <person name="Molina H."/>
            <person name="Bunkerborg J."/>
            <person name="Jin E."/>
            <person name="Buchheim M."/>
            <person name="Magnuson J."/>
        </authorList>
    </citation>
    <scope>NUCLEOTIDE SEQUENCE</scope>
    <source>
        <strain evidence="2">CCAP 19/18</strain>
    </source>
</reference>
<evidence type="ECO:0000313" key="2">
    <source>
        <dbReference type="EMBL" id="KAF5840191.1"/>
    </source>
</evidence>
<dbReference type="EMBL" id="MU069521">
    <property type="protein sequence ID" value="KAF5840191.1"/>
    <property type="molecule type" value="Genomic_DNA"/>
</dbReference>
<organism evidence="2 3">
    <name type="scientific">Dunaliella salina</name>
    <name type="common">Green alga</name>
    <name type="synonym">Protococcus salinus</name>
    <dbReference type="NCBI Taxonomy" id="3046"/>
    <lineage>
        <taxon>Eukaryota</taxon>
        <taxon>Viridiplantae</taxon>
        <taxon>Chlorophyta</taxon>
        <taxon>core chlorophytes</taxon>
        <taxon>Chlorophyceae</taxon>
        <taxon>CS clade</taxon>
        <taxon>Chlamydomonadales</taxon>
        <taxon>Dunaliellaceae</taxon>
        <taxon>Dunaliella</taxon>
    </lineage>
</organism>
<feature type="compositionally biased region" description="Polar residues" evidence="1">
    <location>
        <begin position="57"/>
        <end position="71"/>
    </location>
</feature>
<gene>
    <name evidence="2" type="ORF">DUNSADRAFT_17538</name>
</gene>
<protein>
    <recommendedName>
        <fullName evidence="4">Encoded protein</fullName>
    </recommendedName>
</protein>
<feature type="compositionally biased region" description="Basic and acidic residues" evidence="1">
    <location>
        <begin position="75"/>
        <end position="95"/>
    </location>
</feature>
<keyword evidence="3" id="KW-1185">Reference proteome</keyword>
<feature type="compositionally biased region" description="Basic and acidic residues" evidence="1">
    <location>
        <begin position="37"/>
        <end position="53"/>
    </location>
</feature>
<evidence type="ECO:0000313" key="3">
    <source>
        <dbReference type="Proteomes" id="UP000815325"/>
    </source>
</evidence>
<evidence type="ECO:0008006" key="4">
    <source>
        <dbReference type="Google" id="ProtNLM"/>
    </source>
</evidence>
<proteinExistence type="predicted"/>
<feature type="compositionally biased region" description="Basic residues" evidence="1">
    <location>
        <begin position="25"/>
        <end position="36"/>
    </location>
</feature>
<dbReference type="Proteomes" id="UP000815325">
    <property type="component" value="Unassembled WGS sequence"/>
</dbReference>
<sequence>MVACSANAGDSSPSRLRPRAAVVNKVRHSQGSHKQHSKQDAGAHAKGRAKEEDLAAQGNSVSSAQTQQIPNGKQHPKDNGLRGDTTKLSTEEGRAKPARSKSSAPEQSSRRQWQGHSREQGIGHKRTREGMASTSGSSSSSSSNSSSSSKRPRTGCQHI</sequence>
<accession>A0ABQ7H008</accession>
<evidence type="ECO:0000256" key="1">
    <source>
        <dbReference type="SAM" id="MobiDB-lite"/>
    </source>
</evidence>
<feature type="region of interest" description="Disordered" evidence="1">
    <location>
        <begin position="1"/>
        <end position="159"/>
    </location>
</feature>